<name>A0A975DG66_9GAMM</name>
<organism evidence="1 2">
    <name type="scientific">Pseudoalteromonas xiamenensis</name>
    <dbReference type="NCBI Taxonomy" id="882626"/>
    <lineage>
        <taxon>Bacteria</taxon>
        <taxon>Pseudomonadati</taxon>
        <taxon>Pseudomonadota</taxon>
        <taxon>Gammaproteobacteria</taxon>
        <taxon>Alteromonadales</taxon>
        <taxon>Pseudoalteromonadaceae</taxon>
        <taxon>Pseudoalteromonas</taxon>
    </lineage>
</organism>
<dbReference type="RefSeq" id="WP_208842611.1">
    <property type="nucleotide sequence ID" value="NZ_CP072133.1"/>
</dbReference>
<evidence type="ECO:0000313" key="2">
    <source>
        <dbReference type="Proteomes" id="UP000664904"/>
    </source>
</evidence>
<dbReference type="SUPFAM" id="SSF69279">
    <property type="entry name" value="Phage tail proteins"/>
    <property type="match status" value="1"/>
</dbReference>
<protein>
    <submittedName>
        <fullName evidence="1">Phage tail protein</fullName>
    </submittedName>
</protein>
<sequence length="335" mass="36718">MDLQPHFSITANGNEIAESLRERIVEVVVTERTGLLSDTCYIKFDNLGKAPIQLPKQGDKVEIAVGYKQGSEDGNAPLKPLGFFEIGEFNLNGPLRSLELFGNKVLWHKGFKTPKQRSWPETPEPPQKLKDLIGKIAGEYGLEAKIAPEFESTTLAQIEQSESDMQLLSKLADQFDAVMKITNDKLVFMPKGTGKSLSGKDLDKIELDNSELLNWCLNRSFYKQVGEVSAYYHDLNTAERVEVKSGSGAPALVLPYLFADEASALAATKSKSVSLTRSFNTLKLTVIGHSGISAGQAISVANTDTEADGDWYVSAVTHCIDQQGFRSHLVCESLS</sequence>
<keyword evidence="2" id="KW-1185">Reference proteome</keyword>
<dbReference type="AlphaFoldDB" id="A0A975DG66"/>
<dbReference type="EMBL" id="CP072133">
    <property type="protein sequence ID" value="QTH70969.1"/>
    <property type="molecule type" value="Genomic_DNA"/>
</dbReference>
<gene>
    <name evidence="1" type="ORF">J5O05_13965</name>
</gene>
<proteinExistence type="predicted"/>
<evidence type="ECO:0000313" key="1">
    <source>
        <dbReference type="EMBL" id="QTH70969.1"/>
    </source>
</evidence>
<dbReference type="Proteomes" id="UP000664904">
    <property type="component" value="Chromosome"/>
</dbReference>
<dbReference type="KEGG" id="pxi:J5O05_13965"/>
<accession>A0A975DG66</accession>
<reference evidence="1" key="1">
    <citation type="submission" date="2021-03" db="EMBL/GenBank/DDBJ databases">
        <title>Complete Genome of Pseudoalteromonas xiamenensis STKMTI.2, a new potential marine bacterium producing anti-Vibrio compounds.</title>
        <authorList>
            <person name="Handayani D.P."/>
            <person name="Isnansetyo A."/>
            <person name="Istiqomah I."/>
            <person name="Jumina J."/>
        </authorList>
    </citation>
    <scope>NUCLEOTIDE SEQUENCE</scope>
    <source>
        <strain evidence="1">STKMTI.2</strain>
    </source>
</reference>